<evidence type="ECO:0000256" key="3">
    <source>
        <dbReference type="ARBA" id="ARBA00022989"/>
    </source>
</evidence>
<reference evidence="5 6" key="1">
    <citation type="journal article" date="2017" name="ISME J.">
        <title>Grape pomace compost harbors organohalide-respiring Dehalogenimonas species with novel reductive dehalogenase genes.</title>
        <authorList>
            <person name="Yang Y."/>
            <person name="Higgins S.A."/>
            <person name="Yan J."/>
            <person name="Simsir B."/>
            <person name="Chourey K."/>
            <person name="Iyer R."/>
            <person name="Hettich R.L."/>
            <person name="Baldwin B."/>
            <person name="Ogles D.M."/>
            <person name="Loffler F.E."/>
        </authorList>
    </citation>
    <scope>NUCLEOTIDE SEQUENCE [LARGE SCALE GENOMIC DNA]</scope>
    <source>
        <strain evidence="5 6">GP</strain>
    </source>
</reference>
<dbReference type="PANTHER" id="PTHR36460">
    <property type="entry name" value="UPF0132 DOMAIN PROTEIN (AFU_ORTHOLOGUE AFUA_3G10255)"/>
    <property type="match status" value="1"/>
</dbReference>
<dbReference type="AlphaFoldDB" id="A0A2P5P9C6"/>
<evidence type="ECO:0000256" key="2">
    <source>
        <dbReference type="ARBA" id="ARBA00022692"/>
    </source>
</evidence>
<evidence type="ECO:0000256" key="1">
    <source>
        <dbReference type="ARBA" id="ARBA00004141"/>
    </source>
</evidence>
<sequence length="116" mass="12712">MEKTSTGLKENIAGLLCYAGVWVTGIIFLILEPKNRFVRFHAIQSIITFGGISLIGALFNTAGRGWLFSAITATANALLSLFFFILWVVLMVKAYQGVYYKLPVAGDIAEQFSGKT</sequence>
<comment type="subcellular location">
    <subcellularLocation>
        <location evidence="1">Membrane</location>
        <topology evidence="1">Multi-pass membrane protein</topology>
    </subcellularLocation>
</comment>
<evidence type="ECO:0000313" key="5">
    <source>
        <dbReference type="EMBL" id="PPD58875.1"/>
    </source>
</evidence>
<accession>A0A2P5P9C6</accession>
<protein>
    <recommendedName>
        <fullName evidence="7">DUF4870 domain-containing protein</fullName>
    </recommendedName>
</protein>
<keyword evidence="4" id="KW-0472">Membrane</keyword>
<evidence type="ECO:0000313" key="6">
    <source>
        <dbReference type="Proteomes" id="UP000235653"/>
    </source>
</evidence>
<dbReference type="PANTHER" id="PTHR36460:SF1">
    <property type="entry name" value="UPF0132 DOMAIN PROTEIN (AFU_ORTHOLOGUE AFUA_3G10255)"/>
    <property type="match status" value="1"/>
</dbReference>
<dbReference type="OrthoDB" id="2657448at2"/>
<evidence type="ECO:0008006" key="7">
    <source>
        <dbReference type="Google" id="ProtNLM"/>
    </source>
</evidence>
<dbReference type="GO" id="GO:0016020">
    <property type="term" value="C:membrane"/>
    <property type="evidence" value="ECO:0007669"/>
    <property type="project" value="UniProtKB-SubCell"/>
</dbReference>
<dbReference type="EMBL" id="JQAN02000006">
    <property type="protein sequence ID" value="PPD58875.1"/>
    <property type="molecule type" value="Genomic_DNA"/>
</dbReference>
<keyword evidence="2" id="KW-0812">Transmembrane</keyword>
<gene>
    <name evidence="5" type="ORF">JP09_003145</name>
</gene>
<evidence type="ECO:0000256" key="4">
    <source>
        <dbReference type="ARBA" id="ARBA00023136"/>
    </source>
</evidence>
<proteinExistence type="predicted"/>
<keyword evidence="6" id="KW-1185">Reference proteome</keyword>
<comment type="caution">
    <text evidence="5">The sequence shown here is derived from an EMBL/GenBank/DDBJ whole genome shotgun (WGS) entry which is preliminary data.</text>
</comment>
<dbReference type="Proteomes" id="UP000235653">
    <property type="component" value="Unassembled WGS sequence"/>
</dbReference>
<organism evidence="5 6">
    <name type="scientific">Dehalogenimonas etheniformans</name>
    <dbReference type="NCBI Taxonomy" id="1536648"/>
    <lineage>
        <taxon>Bacteria</taxon>
        <taxon>Bacillati</taxon>
        <taxon>Chloroflexota</taxon>
        <taxon>Dehalococcoidia</taxon>
        <taxon>Dehalococcoidales</taxon>
        <taxon>Dehalococcoidaceae</taxon>
        <taxon>Dehalogenimonas</taxon>
    </lineage>
</organism>
<dbReference type="RefSeq" id="WP_102330359.1">
    <property type="nucleotide sequence ID" value="NZ_CP058566.2"/>
</dbReference>
<keyword evidence="3" id="KW-1133">Transmembrane helix</keyword>
<name>A0A2P5P9C6_9CHLR</name>